<dbReference type="PANTHER" id="PTHR14611">
    <property type="entry name" value="TECTONIC FAMILY MEMBER"/>
    <property type="match status" value="1"/>
</dbReference>
<reference evidence="9" key="2">
    <citation type="submission" date="2023-11" db="UniProtKB">
        <authorList>
            <consortium name="WormBaseParasite"/>
        </authorList>
    </citation>
    <scope>IDENTIFICATION</scope>
</reference>
<comment type="similarity">
    <text evidence="1">Belongs to the tectonic family.</text>
</comment>
<organism evidence="8 9">
    <name type="scientific">Trichobilharzia regenti</name>
    <name type="common">Nasal bird schistosome</name>
    <dbReference type="NCBI Taxonomy" id="157069"/>
    <lineage>
        <taxon>Eukaryota</taxon>
        <taxon>Metazoa</taxon>
        <taxon>Spiralia</taxon>
        <taxon>Lophotrochozoa</taxon>
        <taxon>Platyhelminthes</taxon>
        <taxon>Trematoda</taxon>
        <taxon>Digenea</taxon>
        <taxon>Strigeidida</taxon>
        <taxon>Schistosomatoidea</taxon>
        <taxon>Schistosomatidae</taxon>
        <taxon>Trichobilharzia</taxon>
    </lineage>
</organism>
<dbReference type="InterPro" id="IPR057724">
    <property type="entry name" value="TCTN1-3_N"/>
</dbReference>
<evidence type="ECO:0000259" key="7">
    <source>
        <dbReference type="Pfam" id="PF25752"/>
    </source>
</evidence>
<evidence type="ECO:0000259" key="6">
    <source>
        <dbReference type="Pfam" id="PF07773"/>
    </source>
</evidence>
<feature type="domain" description="Tectonic-1-3" evidence="6">
    <location>
        <begin position="359"/>
        <end position="529"/>
    </location>
</feature>
<dbReference type="InterPro" id="IPR040354">
    <property type="entry name" value="TCTN1-3"/>
</dbReference>
<keyword evidence="2 5" id="KW-0732">Signal</keyword>
<accession>A0AA85JEI7</accession>
<keyword evidence="3" id="KW-0970">Cilium biogenesis/degradation</keyword>
<evidence type="ECO:0000256" key="1">
    <source>
        <dbReference type="ARBA" id="ARBA00007633"/>
    </source>
</evidence>
<keyword evidence="8" id="KW-1185">Reference proteome</keyword>
<sequence length="556" mass="61886">MKFSVLLLLLTIYSEGLSCPCDIINNHCDSACCCDRDCNVLQQQLFPKCEEAIKKNEIDFCGNATFDRSASDLLCIYSSNKKLIYVPRDIVRMDGDLQTFNNVYYMVDIPIQVSYGINEFTTLVIPQLAGTACSMIPARFGRPFISYCEWVIGNVESVSSSKASRISCNRLSDVFLSARNSKILSSMKFNDAENLTIVPNVSCYEQKSNQPIVCPTATPSDVIGNTTKIVCSNVPVSVYFKITYEVIGLITGVEIKAIFSDVMETFVQKYEVEFVQVNSSNSVPLSGNPGYLIGRPIVSAKVNRTELTSLGYSGNTGTVTTMIPTTDVKLSNEGVKQTLNNGVWNILAGGQCGTLIQDKGVLIEPIRFGEDVFSGCTLNLPSFEKLTRPEMDWTTRCIQYQSLIWKTVLSPLGIASGQNSKGLGINFIPEKPDSIAIWPISKGNRSSEWIPIQNLISDNFPSTPRGLNGYCYQLLVGQEIEIQYSRYGSMKLPQNQIVGAKSNYIYGDIFLMKPNVNIEITQRVRFVDVTPVAEIREKLLPYFLLRLPSDFFYPFV</sequence>
<feature type="domain" description="Tectonic-1-3 N-terminal" evidence="7">
    <location>
        <begin position="13"/>
        <end position="62"/>
    </location>
</feature>
<dbReference type="Pfam" id="PF25752">
    <property type="entry name" value="DUF1619_N"/>
    <property type="match status" value="1"/>
</dbReference>
<evidence type="ECO:0000256" key="4">
    <source>
        <dbReference type="ARBA" id="ARBA00023180"/>
    </source>
</evidence>
<proteinExistence type="inferred from homology"/>
<keyword evidence="4" id="KW-0325">Glycoprotein</keyword>
<feature type="signal peptide" evidence="5">
    <location>
        <begin position="1"/>
        <end position="18"/>
    </location>
</feature>
<evidence type="ECO:0000313" key="8">
    <source>
        <dbReference type="Proteomes" id="UP000050795"/>
    </source>
</evidence>
<dbReference type="InterPro" id="IPR011677">
    <property type="entry name" value="TCTN1-3_dom"/>
</dbReference>
<dbReference type="GO" id="GO:0060271">
    <property type="term" value="P:cilium assembly"/>
    <property type="evidence" value="ECO:0007669"/>
    <property type="project" value="TreeGrafter"/>
</dbReference>
<evidence type="ECO:0008006" key="10">
    <source>
        <dbReference type="Google" id="ProtNLM"/>
    </source>
</evidence>
<evidence type="ECO:0000313" key="9">
    <source>
        <dbReference type="WBParaSite" id="TREG1_19980.1"/>
    </source>
</evidence>
<dbReference type="Pfam" id="PF07773">
    <property type="entry name" value="TCTN_DUF1619"/>
    <property type="match status" value="1"/>
</dbReference>
<dbReference type="WBParaSite" id="TREG1_19980.1">
    <property type="protein sequence ID" value="TREG1_19980.1"/>
    <property type="gene ID" value="TREG1_19980"/>
</dbReference>
<dbReference type="Proteomes" id="UP000050795">
    <property type="component" value="Unassembled WGS sequence"/>
</dbReference>
<dbReference type="PANTHER" id="PTHR14611:SF2">
    <property type="entry name" value="TECTONIC"/>
    <property type="match status" value="1"/>
</dbReference>
<name>A0AA85JEI7_TRIRE</name>
<dbReference type="AlphaFoldDB" id="A0AA85JEI7"/>
<evidence type="ECO:0000256" key="5">
    <source>
        <dbReference type="SAM" id="SignalP"/>
    </source>
</evidence>
<evidence type="ECO:0000256" key="3">
    <source>
        <dbReference type="ARBA" id="ARBA00022794"/>
    </source>
</evidence>
<evidence type="ECO:0000256" key="2">
    <source>
        <dbReference type="ARBA" id="ARBA00022729"/>
    </source>
</evidence>
<feature type="chain" id="PRO_5041633762" description="Tectonic domain-containing protein" evidence="5">
    <location>
        <begin position="19"/>
        <end position="556"/>
    </location>
</feature>
<dbReference type="GO" id="GO:0035869">
    <property type="term" value="C:ciliary transition zone"/>
    <property type="evidence" value="ECO:0007669"/>
    <property type="project" value="TreeGrafter"/>
</dbReference>
<reference evidence="8" key="1">
    <citation type="submission" date="2022-06" db="EMBL/GenBank/DDBJ databases">
        <authorList>
            <person name="Berger JAMES D."/>
            <person name="Berger JAMES D."/>
        </authorList>
    </citation>
    <scope>NUCLEOTIDE SEQUENCE [LARGE SCALE GENOMIC DNA]</scope>
</reference>
<protein>
    <recommendedName>
        <fullName evidence="10">Tectonic domain-containing protein</fullName>
    </recommendedName>
</protein>